<dbReference type="SUPFAM" id="SSF52540">
    <property type="entry name" value="P-loop containing nucleoside triphosphate hydrolases"/>
    <property type="match status" value="3"/>
</dbReference>
<dbReference type="InterPro" id="IPR050773">
    <property type="entry name" value="CbxX/CfxQ_RuBisCO_ESX"/>
</dbReference>
<dbReference type="Gene3D" id="1.10.8.60">
    <property type="match status" value="1"/>
</dbReference>
<dbReference type="OrthoDB" id="2423195at2759"/>
<feature type="region of interest" description="Disordered" evidence="4">
    <location>
        <begin position="132"/>
        <end position="199"/>
    </location>
</feature>
<evidence type="ECO:0000256" key="4">
    <source>
        <dbReference type="SAM" id="MobiDB-lite"/>
    </source>
</evidence>
<dbReference type="FunFam" id="3.40.50.300:FF:000216">
    <property type="entry name" value="Type VII secretion ATPase EccA"/>
    <property type="match status" value="2"/>
</dbReference>
<feature type="compositionally biased region" description="Low complexity" evidence="4">
    <location>
        <begin position="386"/>
        <end position="395"/>
    </location>
</feature>
<evidence type="ECO:0000313" key="6">
    <source>
        <dbReference type="EMBL" id="ROW05280.1"/>
    </source>
</evidence>
<dbReference type="EMBL" id="LJZO01000001">
    <property type="protein sequence ID" value="ROW05280.1"/>
    <property type="molecule type" value="Genomic_DNA"/>
</dbReference>
<reference evidence="6 7" key="1">
    <citation type="submission" date="2015-09" db="EMBL/GenBank/DDBJ databases">
        <title>Host preference determinants of Valsa canker pathogens revealed by comparative genomics.</title>
        <authorList>
            <person name="Yin Z."/>
            <person name="Huang L."/>
        </authorList>
    </citation>
    <scope>NUCLEOTIDE SEQUENCE [LARGE SCALE GENOMIC DNA]</scope>
    <source>
        <strain evidence="6 7">YSFL</strain>
    </source>
</reference>
<feature type="domain" description="AAA+ ATPase" evidence="5">
    <location>
        <begin position="497"/>
        <end position="632"/>
    </location>
</feature>
<dbReference type="STRING" id="252740.A0A423WPF1"/>
<feature type="compositionally biased region" description="Polar residues" evidence="4">
    <location>
        <begin position="149"/>
        <end position="164"/>
    </location>
</feature>
<feature type="compositionally biased region" description="Basic and acidic residues" evidence="4">
    <location>
        <begin position="309"/>
        <end position="320"/>
    </location>
</feature>
<feature type="domain" description="AAA+ ATPase" evidence="5">
    <location>
        <begin position="1010"/>
        <end position="1147"/>
    </location>
</feature>
<feature type="region of interest" description="Disordered" evidence="4">
    <location>
        <begin position="214"/>
        <end position="458"/>
    </location>
</feature>
<organism evidence="6 7">
    <name type="scientific">Cytospora chrysosperma</name>
    <name type="common">Cytospora canker fungus</name>
    <name type="synonym">Sphaeria chrysosperma</name>
    <dbReference type="NCBI Taxonomy" id="252740"/>
    <lineage>
        <taxon>Eukaryota</taxon>
        <taxon>Fungi</taxon>
        <taxon>Dikarya</taxon>
        <taxon>Ascomycota</taxon>
        <taxon>Pezizomycotina</taxon>
        <taxon>Sordariomycetes</taxon>
        <taxon>Sordariomycetidae</taxon>
        <taxon>Diaporthales</taxon>
        <taxon>Cytosporaceae</taxon>
        <taxon>Cytospora</taxon>
    </lineage>
</organism>
<comment type="caution">
    <text evidence="6">The sequence shown here is derived from an EMBL/GenBank/DDBJ whole genome shotgun (WGS) entry which is preliminary data.</text>
</comment>
<dbReference type="CDD" id="cd00009">
    <property type="entry name" value="AAA"/>
    <property type="match status" value="3"/>
</dbReference>
<gene>
    <name evidence="6" type="ORF">VSDG_00499</name>
</gene>
<proteinExistence type="inferred from homology"/>
<dbReference type="InterPro" id="IPR003593">
    <property type="entry name" value="AAA+_ATPase"/>
</dbReference>
<feature type="domain" description="AAA+ ATPase" evidence="5">
    <location>
        <begin position="731"/>
        <end position="924"/>
    </location>
</feature>
<evidence type="ECO:0000256" key="3">
    <source>
        <dbReference type="ARBA" id="ARBA00022840"/>
    </source>
</evidence>
<evidence type="ECO:0000256" key="2">
    <source>
        <dbReference type="ARBA" id="ARBA00022741"/>
    </source>
</evidence>
<dbReference type="InterPro" id="IPR041627">
    <property type="entry name" value="AAA_lid_6"/>
</dbReference>
<dbReference type="Gene3D" id="3.40.50.300">
    <property type="entry name" value="P-loop containing nucleotide triphosphate hydrolases"/>
    <property type="match status" value="3"/>
</dbReference>
<feature type="compositionally biased region" description="Basic and acidic residues" evidence="4">
    <location>
        <begin position="328"/>
        <end position="339"/>
    </location>
</feature>
<evidence type="ECO:0000313" key="7">
    <source>
        <dbReference type="Proteomes" id="UP000284375"/>
    </source>
</evidence>
<feature type="compositionally biased region" description="Basic and acidic residues" evidence="4">
    <location>
        <begin position="173"/>
        <end position="199"/>
    </location>
</feature>
<dbReference type="Pfam" id="PF00004">
    <property type="entry name" value="AAA"/>
    <property type="match status" value="3"/>
</dbReference>
<dbReference type="Proteomes" id="UP000284375">
    <property type="component" value="Unassembled WGS sequence"/>
</dbReference>
<dbReference type="PANTHER" id="PTHR43392:SF2">
    <property type="entry name" value="AAA-TYPE ATPASE FAMILY PROTEIN _ ANKYRIN REPEAT FAMILY PROTEIN"/>
    <property type="match status" value="1"/>
</dbReference>
<evidence type="ECO:0000256" key="1">
    <source>
        <dbReference type="ARBA" id="ARBA00010378"/>
    </source>
</evidence>
<keyword evidence="2" id="KW-0547">Nucleotide-binding</keyword>
<dbReference type="AlphaFoldDB" id="A0A423WPF1"/>
<dbReference type="PRINTS" id="PR00819">
    <property type="entry name" value="CBXCFQXSUPER"/>
</dbReference>
<dbReference type="PANTHER" id="PTHR43392">
    <property type="entry name" value="AAA-TYPE ATPASE FAMILY PROTEIN / ANKYRIN REPEAT FAMILY PROTEIN"/>
    <property type="match status" value="1"/>
</dbReference>
<feature type="compositionally biased region" description="Basic and acidic residues" evidence="4">
    <location>
        <begin position="348"/>
        <end position="365"/>
    </location>
</feature>
<dbReference type="InterPro" id="IPR027417">
    <property type="entry name" value="P-loop_NTPase"/>
</dbReference>
<comment type="similarity">
    <text evidence="1">Belongs to the CbxX/CfxQ family.</text>
</comment>
<protein>
    <recommendedName>
        <fullName evidence="5">AAA+ ATPase domain-containing protein</fullName>
    </recommendedName>
</protein>
<dbReference type="Pfam" id="PF17866">
    <property type="entry name" value="AAA_lid_6"/>
    <property type="match status" value="1"/>
</dbReference>
<dbReference type="GO" id="GO:0005524">
    <property type="term" value="F:ATP binding"/>
    <property type="evidence" value="ECO:0007669"/>
    <property type="project" value="UniProtKB-KW"/>
</dbReference>
<dbReference type="GO" id="GO:0016887">
    <property type="term" value="F:ATP hydrolysis activity"/>
    <property type="evidence" value="ECO:0007669"/>
    <property type="project" value="InterPro"/>
</dbReference>
<keyword evidence="3" id="KW-0067">ATP-binding</keyword>
<dbReference type="InterPro" id="IPR003959">
    <property type="entry name" value="ATPase_AAA_core"/>
</dbReference>
<name>A0A423WPF1_CYTCH</name>
<sequence>MAIVKESVLSSPVTEYMPLGEHSIPHRQKLKPGQYSLDTYFNVSCENHKDRKAILRLSGDLNLEYKEDGGLCQSGKVETCQLGGCNLQCDIAKNDDPRLFYTEALQQALAKDAELKVAFQCGHAVIPQCSTCSNNSRMPERNSAGDATPRQQSQQPDDNDSAITEGSVSDSSDSGRDTPVEDTPRTEEKPEDGAIANKKDTNLVFWFPYRNREAASPRETDEQQQPSTEIVKPEQKTAESTEVPANPEEGTTSFNESKKNRTDIKNPGLDFAQVSESACLPIPHDGASATQRKKLTKDAKAQRAAALKQQREERKKAHEEEIQDIMDEISHQREVLRSRRDQKKQRQKLRELQTKLERLCKKELNDSDYATTDDESEEEQEDDNQETNNSSSSSGENEDDSPKDDDGDKTSEEQASPATEEDDSKPQSAGEDTNAWAIPTSKAKQVWEEQKSTKEEENNNLDKMMEMIGLESVKAKMLEIKTLVDTARRQDVDLNKERFNVVLKGNPGTGKTTFARMLGGFLSSLGLVEDQYTKTSGSKLVYDGINEVRTVLSSQLPDSKGVVFVDDAHLLRPNQSGTGRKVLDYIVTKMDEMQGDIIFIFAGYGKEMETFLTHNQSLESRIPFTIDFDDYENACMVSICAWPRAGSAGGVGQASRLEEARKRGEEPDDLFLTMEDIVGPPPSTALENSKAWQGLQKMVGLKSVKDSLKSFVYRLQVNYDREIAEKPIVDCSLNRIFLGNPGTGKTSVAKYYGQIMVDIGLLSNGEVVIKNPADFVGEYLGESENNTKRILASTRGKVLIIDEAYALSERSDPTFTGSGNFYKTAVVDTLVANVQGTANEDRCILLLGYRDRMERMFQHVNPGFTRRFPMSSAFEFEDFSDEELRQILDMKLKEQAFTATDEAKKVAMEVLSRARSHLNFGNAGEIDILLTRAKEMQQSRHAAQTEEYDPFLLEREDFDIDFDRTNDASTRIKDLFKDFVGAEDIIEKLLGYSRIVQNTKALDMDPRSQIPFNYLFRGPPGTGKTTTARRIGQVFYDMGLLATNEVYDCSATDLIGEFKGQTGPKTQKVFQLALGKVLFIDEAYRLNDDGFGKEALIEMLNILTKEAYKNKLVVVLAGYNEDINKLLQVNPGLGSRFPEVIQFENLKPKQCVELFIKRLEERKLDATAVKADRVSDRLRSSFERLTALPDWGNARDIDILSKSISGRILRDSSSEKPALVVKEDVLDAEVDAMITEREQRSGNTDAVSHLYL</sequence>
<dbReference type="SMART" id="SM00382">
    <property type="entry name" value="AAA"/>
    <property type="match status" value="3"/>
</dbReference>
<keyword evidence="7" id="KW-1185">Reference proteome</keyword>
<evidence type="ECO:0000259" key="5">
    <source>
        <dbReference type="SMART" id="SM00382"/>
    </source>
</evidence>
<feature type="compositionally biased region" description="Acidic residues" evidence="4">
    <location>
        <begin position="371"/>
        <end position="385"/>
    </location>
</feature>
<accession>A0A423WPF1</accession>
<dbReference type="InterPro" id="IPR000641">
    <property type="entry name" value="CbxX/CfxQ"/>
</dbReference>
<feature type="compositionally biased region" description="Basic and acidic residues" evidence="4">
    <location>
        <begin position="445"/>
        <end position="457"/>
    </location>
</feature>